<dbReference type="Proteomes" id="UP000541444">
    <property type="component" value="Unassembled WGS sequence"/>
</dbReference>
<dbReference type="EMBL" id="JACGCM010000715">
    <property type="protein sequence ID" value="KAF6167904.1"/>
    <property type="molecule type" value="Genomic_DNA"/>
</dbReference>
<proteinExistence type="predicted"/>
<evidence type="ECO:0000313" key="1">
    <source>
        <dbReference type="EMBL" id="KAF6167904.1"/>
    </source>
</evidence>
<name>A0A7J7NLP3_9MAGN</name>
<dbReference type="AlphaFoldDB" id="A0A7J7NLP3"/>
<comment type="caution">
    <text evidence="1">The sequence shown here is derived from an EMBL/GenBank/DDBJ whole genome shotgun (WGS) entry which is preliminary data.</text>
</comment>
<accession>A0A7J7NLP3</accession>
<reference evidence="1 2" key="1">
    <citation type="journal article" date="2020" name="IScience">
        <title>Genome Sequencing of the Endangered Kingdonia uniflora (Circaeasteraceae, Ranunculales) Reveals Potential Mechanisms of Evolutionary Specialization.</title>
        <authorList>
            <person name="Sun Y."/>
            <person name="Deng T."/>
            <person name="Zhang A."/>
            <person name="Moore M.J."/>
            <person name="Landis J.B."/>
            <person name="Lin N."/>
            <person name="Zhang H."/>
            <person name="Zhang X."/>
            <person name="Huang J."/>
            <person name="Zhang X."/>
            <person name="Sun H."/>
            <person name="Wang H."/>
        </authorList>
    </citation>
    <scope>NUCLEOTIDE SEQUENCE [LARGE SCALE GENOMIC DNA]</scope>
    <source>
        <strain evidence="1">TB1705</strain>
        <tissue evidence="1">Leaf</tissue>
    </source>
</reference>
<organism evidence="1 2">
    <name type="scientific">Kingdonia uniflora</name>
    <dbReference type="NCBI Taxonomy" id="39325"/>
    <lineage>
        <taxon>Eukaryota</taxon>
        <taxon>Viridiplantae</taxon>
        <taxon>Streptophyta</taxon>
        <taxon>Embryophyta</taxon>
        <taxon>Tracheophyta</taxon>
        <taxon>Spermatophyta</taxon>
        <taxon>Magnoliopsida</taxon>
        <taxon>Ranunculales</taxon>
        <taxon>Circaeasteraceae</taxon>
        <taxon>Kingdonia</taxon>
    </lineage>
</organism>
<protein>
    <submittedName>
        <fullName evidence="1">Uncharacterized protein</fullName>
    </submittedName>
</protein>
<keyword evidence="2" id="KW-1185">Reference proteome</keyword>
<evidence type="ECO:0000313" key="2">
    <source>
        <dbReference type="Proteomes" id="UP000541444"/>
    </source>
</evidence>
<dbReference type="OrthoDB" id="1939467at2759"/>
<sequence length="215" mass="25083">MHMLADDPHPSTLPRFRVTRDPEQAVTWSRSGRKKKRVEFKDLQQPILNPPEENYSMRFIAQLPYGVTHIYYTGKELTYWFYEYCKVGHRILKEDVKFSAYSRLIAWERRNWKKTNDQANNLFMLESARNAQKMQELTDEVATLGRHLNNVDDQLYAHDLHLRRGRDVWVVPLPPGGGARMMQRGSGPRTRAGVLATGGGVLEMILTRLSRYKCF</sequence>
<gene>
    <name evidence="1" type="ORF">GIB67_027682</name>
</gene>